<gene>
    <name evidence="7" type="ORF">TrLO_g1779</name>
</gene>
<evidence type="ECO:0000256" key="5">
    <source>
        <dbReference type="SAM" id="MobiDB-lite"/>
    </source>
</evidence>
<dbReference type="InterPro" id="IPR039770">
    <property type="entry name" value="Rpf2"/>
</dbReference>
<dbReference type="PROSITE" id="PS50833">
    <property type="entry name" value="BRIX"/>
    <property type="match status" value="1"/>
</dbReference>
<dbReference type="InterPro" id="IPR007109">
    <property type="entry name" value="Brix"/>
</dbReference>
<keyword evidence="8" id="KW-1185">Reference proteome</keyword>
<dbReference type="GO" id="GO:0000463">
    <property type="term" value="P:maturation of LSU-rRNA from tricistronic rRNA transcript (SSU-rRNA, 5.8S rRNA, LSU-rRNA)"/>
    <property type="evidence" value="ECO:0007669"/>
    <property type="project" value="TreeGrafter"/>
</dbReference>
<dbReference type="OrthoDB" id="407658at2759"/>
<dbReference type="SMART" id="SM00879">
    <property type="entry name" value="Brix"/>
    <property type="match status" value="1"/>
</dbReference>
<proteinExistence type="inferred from homology"/>
<dbReference type="Pfam" id="PF04427">
    <property type="entry name" value="Brix"/>
    <property type="match status" value="1"/>
</dbReference>
<dbReference type="PANTHER" id="PTHR12728:SF0">
    <property type="entry name" value="RIBOSOME PRODUCTION FACTOR 2 HOMOLOG"/>
    <property type="match status" value="1"/>
</dbReference>
<feature type="region of interest" description="Disordered" evidence="5">
    <location>
        <begin position="1"/>
        <end position="20"/>
    </location>
</feature>
<evidence type="ECO:0000256" key="2">
    <source>
        <dbReference type="ARBA" id="ARBA00010782"/>
    </source>
</evidence>
<feature type="region of interest" description="Disordered" evidence="5">
    <location>
        <begin position="298"/>
        <end position="355"/>
    </location>
</feature>
<feature type="compositionally biased region" description="Acidic residues" evidence="5">
    <location>
        <begin position="328"/>
        <end position="343"/>
    </location>
</feature>
<evidence type="ECO:0000313" key="8">
    <source>
        <dbReference type="Proteomes" id="UP001165122"/>
    </source>
</evidence>
<feature type="compositionally biased region" description="Basic and acidic residues" evidence="5">
    <location>
        <begin position="298"/>
        <end position="317"/>
    </location>
</feature>
<comment type="subcellular location">
    <subcellularLocation>
        <location evidence="1 4">Nucleus</location>
        <location evidence="1 4">Nucleolus</location>
    </subcellularLocation>
</comment>
<comment type="caution">
    <text evidence="7">The sequence shown here is derived from an EMBL/GenBank/DDBJ whole genome shotgun (WGS) entry which is preliminary data.</text>
</comment>
<evidence type="ECO:0000313" key="7">
    <source>
        <dbReference type="EMBL" id="GMI17817.1"/>
    </source>
</evidence>
<evidence type="ECO:0000256" key="3">
    <source>
        <dbReference type="ARBA" id="ARBA00023242"/>
    </source>
</evidence>
<dbReference type="GO" id="GO:0000027">
    <property type="term" value="P:ribosomal large subunit assembly"/>
    <property type="evidence" value="ECO:0007669"/>
    <property type="project" value="InterPro"/>
</dbReference>
<sequence>MAPTGKNAGKKGPTEKQPKAKVARYLKSQEAQINEGVKASLLLKGTRCSEVMGHVLKDLRAMKAPASKLLTKKNEINLFDNSQSIEFLCTKNDCSTFALASHNKKRPNNLVFGRTFDNELLDAVEVGVENYKGLNFFKGAPKKRVGSKPMFLFVGDKWTKDETLKKFQNLILDWFRGDPVDSLSLKGLDHVIQVTAIEAKVYFRTYYVKLKKNPSGDKAPLPLLTRSGPDWDMTIRRTQFASPDMWKSALKMPKALTKKKTKNQKTNAMGETIGRIHLERQDIDRATGRKTKAIRIAEATEKREEQEAIDEEAKREEEAEGNMQYSDDSGDEVGGEEEEEEEEKVTTRRSKRRKK</sequence>
<dbReference type="AlphaFoldDB" id="A0A9W7FT25"/>
<dbReference type="GO" id="GO:0019843">
    <property type="term" value="F:rRNA binding"/>
    <property type="evidence" value="ECO:0007669"/>
    <property type="project" value="UniProtKB-UniRule"/>
</dbReference>
<accession>A0A9W7FT25</accession>
<keyword evidence="3 4" id="KW-0539">Nucleus</keyword>
<evidence type="ECO:0000256" key="4">
    <source>
        <dbReference type="RuleBase" id="RU367086"/>
    </source>
</evidence>
<dbReference type="Proteomes" id="UP001165122">
    <property type="component" value="Unassembled WGS sequence"/>
</dbReference>
<name>A0A9W7FT25_9STRA</name>
<organism evidence="7 8">
    <name type="scientific">Triparma laevis f. longispina</name>
    <dbReference type="NCBI Taxonomy" id="1714387"/>
    <lineage>
        <taxon>Eukaryota</taxon>
        <taxon>Sar</taxon>
        <taxon>Stramenopiles</taxon>
        <taxon>Ochrophyta</taxon>
        <taxon>Bolidophyceae</taxon>
        <taxon>Parmales</taxon>
        <taxon>Triparmaceae</taxon>
        <taxon>Triparma</taxon>
    </lineage>
</organism>
<dbReference type="PANTHER" id="PTHR12728">
    <property type="entry name" value="BRIX DOMAIN CONTAINING PROTEIN"/>
    <property type="match status" value="1"/>
</dbReference>
<evidence type="ECO:0000256" key="1">
    <source>
        <dbReference type="ARBA" id="ARBA00004604"/>
    </source>
</evidence>
<reference evidence="8" key="1">
    <citation type="journal article" date="2023" name="Commun. Biol.">
        <title>Genome analysis of Parmales, the sister group of diatoms, reveals the evolutionary specialization of diatoms from phago-mixotrophs to photoautotrophs.</title>
        <authorList>
            <person name="Ban H."/>
            <person name="Sato S."/>
            <person name="Yoshikawa S."/>
            <person name="Yamada K."/>
            <person name="Nakamura Y."/>
            <person name="Ichinomiya M."/>
            <person name="Sato N."/>
            <person name="Blanc-Mathieu R."/>
            <person name="Endo H."/>
            <person name="Kuwata A."/>
            <person name="Ogata H."/>
        </authorList>
    </citation>
    <scope>NUCLEOTIDE SEQUENCE [LARGE SCALE GENOMIC DNA]</scope>
    <source>
        <strain evidence="8">NIES 3700</strain>
    </source>
</reference>
<protein>
    <recommendedName>
        <fullName evidence="4">Ribosome production factor 2 homolog</fullName>
    </recommendedName>
    <alternativeName>
        <fullName evidence="4">Ribosome biogenesis protein RPF2 homolog</fullName>
    </alternativeName>
</protein>
<comment type="similarity">
    <text evidence="2 4">Belongs to the RPF2 family.</text>
</comment>
<dbReference type="GO" id="GO:0005730">
    <property type="term" value="C:nucleolus"/>
    <property type="evidence" value="ECO:0007669"/>
    <property type="project" value="UniProtKB-SubCell"/>
</dbReference>
<feature type="domain" description="Brix" evidence="6">
    <location>
        <begin position="38"/>
        <end position="244"/>
    </location>
</feature>
<evidence type="ECO:0000259" key="6">
    <source>
        <dbReference type="PROSITE" id="PS50833"/>
    </source>
</evidence>
<dbReference type="EMBL" id="BRXW01000307">
    <property type="protein sequence ID" value="GMI17817.1"/>
    <property type="molecule type" value="Genomic_DNA"/>
</dbReference>